<feature type="compositionally biased region" description="Basic and acidic residues" evidence="1">
    <location>
        <begin position="98"/>
        <end position="116"/>
    </location>
</feature>
<dbReference type="EMBL" id="FMHT01000003">
    <property type="protein sequence ID" value="SCL18079.1"/>
    <property type="molecule type" value="Genomic_DNA"/>
</dbReference>
<dbReference type="Pfam" id="PF02482">
    <property type="entry name" value="Ribosomal_S30AE"/>
    <property type="match status" value="1"/>
</dbReference>
<evidence type="ECO:0000313" key="2">
    <source>
        <dbReference type="EMBL" id="SCL18079.1"/>
    </source>
</evidence>
<dbReference type="SUPFAM" id="SSF69754">
    <property type="entry name" value="Ribosome binding protein Y (YfiA homologue)"/>
    <property type="match status" value="1"/>
</dbReference>
<dbReference type="GO" id="GO:0005840">
    <property type="term" value="C:ribosome"/>
    <property type="evidence" value="ECO:0007669"/>
    <property type="project" value="UniProtKB-KW"/>
</dbReference>
<organism evidence="2 3">
    <name type="scientific">Micromonospora nigra</name>
    <dbReference type="NCBI Taxonomy" id="145857"/>
    <lineage>
        <taxon>Bacteria</taxon>
        <taxon>Bacillati</taxon>
        <taxon>Actinomycetota</taxon>
        <taxon>Actinomycetes</taxon>
        <taxon>Micromonosporales</taxon>
        <taxon>Micromonosporaceae</taxon>
        <taxon>Micromonospora</taxon>
    </lineage>
</organism>
<dbReference type="OrthoDB" id="3634362at2"/>
<reference evidence="2 3" key="1">
    <citation type="submission" date="2016-06" db="EMBL/GenBank/DDBJ databases">
        <authorList>
            <person name="Kjaerup R.B."/>
            <person name="Dalgaard T.S."/>
            <person name="Juul-Madsen H.R."/>
        </authorList>
    </citation>
    <scope>NUCLEOTIDE SEQUENCE [LARGE SCALE GENOMIC DNA]</scope>
    <source>
        <strain evidence="2 3">DSM 43818</strain>
    </source>
</reference>
<dbReference type="InterPro" id="IPR036567">
    <property type="entry name" value="RHF-like"/>
</dbReference>
<protein>
    <submittedName>
        <fullName evidence="2">Sigma 54 modulation protein / S30EA ribosomal protein</fullName>
    </submittedName>
</protein>
<accession>A0A1C6RLT2</accession>
<evidence type="ECO:0000313" key="3">
    <source>
        <dbReference type="Proteomes" id="UP000199699"/>
    </source>
</evidence>
<dbReference type="Proteomes" id="UP000199699">
    <property type="component" value="Unassembled WGS sequence"/>
</dbReference>
<feature type="region of interest" description="Disordered" evidence="1">
    <location>
        <begin position="98"/>
        <end position="141"/>
    </location>
</feature>
<dbReference type="Gene3D" id="3.30.160.100">
    <property type="entry name" value="Ribosome hibernation promotion factor-like"/>
    <property type="match status" value="1"/>
</dbReference>
<dbReference type="AlphaFoldDB" id="A0A1C6RLT2"/>
<keyword evidence="2" id="KW-0687">Ribonucleoprotein</keyword>
<name>A0A1C6RLT2_9ACTN</name>
<dbReference type="InterPro" id="IPR003489">
    <property type="entry name" value="RHF/RaiA"/>
</dbReference>
<keyword evidence="2" id="KW-0689">Ribosomal protein</keyword>
<gene>
    <name evidence="2" type="ORF">GA0070616_1426</name>
</gene>
<sequence>MSAVTNPATVAECLRMGAGFSQGDRNWIVEQFAPLDARLATFHADATELELSVKNREAKGQKVTLECWVAGRQKIVATSTEEDLNAALHDARDDLRRRLNDAKTRQEPRNNKHLRDNSPPTPAASTNLDELSGAGATTEER</sequence>
<proteinExistence type="predicted"/>
<dbReference type="STRING" id="145857.GA0070616_1426"/>
<dbReference type="RefSeq" id="WP_091078111.1">
    <property type="nucleotide sequence ID" value="NZ_FMHT01000003.1"/>
</dbReference>
<evidence type="ECO:0000256" key="1">
    <source>
        <dbReference type="SAM" id="MobiDB-lite"/>
    </source>
</evidence>
<keyword evidence="3" id="KW-1185">Reference proteome</keyword>